<reference evidence="2 3" key="1">
    <citation type="submission" date="2019-07" db="EMBL/GenBank/DDBJ databases">
        <title>Whole genome shotgun sequence of Halobacillus faecis NBRC 103569.</title>
        <authorList>
            <person name="Hosoyama A."/>
            <person name="Uohara A."/>
            <person name="Ohji S."/>
            <person name="Ichikawa N."/>
        </authorList>
    </citation>
    <scope>NUCLEOTIDE SEQUENCE [LARGE SCALE GENOMIC DNA]</scope>
    <source>
        <strain evidence="2 3">NBRC 103569</strain>
    </source>
</reference>
<feature type="transmembrane region" description="Helical" evidence="1">
    <location>
        <begin position="32"/>
        <end position="51"/>
    </location>
</feature>
<protein>
    <submittedName>
        <fullName evidence="2">Uncharacterized protein</fullName>
    </submittedName>
</protein>
<keyword evidence="1" id="KW-0812">Transmembrane</keyword>
<evidence type="ECO:0000256" key="1">
    <source>
        <dbReference type="SAM" id="Phobius"/>
    </source>
</evidence>
<accession>A0A511WM23</accession>
<dbReference type="EMBL" id="BJYD01000004">
    <property type="protein sequence ID" value="GEN52196.1"/>
    <property type="molecule type" value="Genomic_DNA"/>
</dbReference>
<organism evidence="2 3">
    <name type="scientific">Halobacillus faecis</name>
    <dbReference type="NCBI Taxonomy" id="360184"/>
    <lineage>
        <taxon>Bacteria</taxon>
        <taxon>Bacillati</taxon>
        <taxon>Bacillota</taxon>
        <taxon>Bacilli</taxon>
        <taxon>Bacillales</taxon>
        <taxon>Bacillaceae</taxon>
        <taxon>Halobacillus</taxon>
    </lineage>
</organism>
<sequence length="53" mass="5715">MGNIFMVFVAFVICFSISSVLNVLLKTTKKRDWAVSALLSFALALFLGGFIGG</sequence>
<proteinExistence type="predicted"/>
<dbReference type="Proteomes" id="UP000321886">
    <property type="component" value="Unassembled WGS sequence"/>
</dbReference>
<dbReference type="AlphaFoldDB" id="A0A511WM23"/>
<dbReference type="RefSeq" id="WP_167506131.1">
    <property type="nucleotide sequence ID" value="NZ_BJYD01000004.1"/>
</dbReference>
<evidence type="ECO:0000313" key="3">
    <source>
        <dbReference type="Proteomes" id="UP000321886"/>
    </source>
</evidence>
<feature type="transmembrane region" description="Helical" evidence="1">
    <location>
        <begin position="6"/>
        <end position="25"/>
    </location>
</feature>
<gene>
    <name evidence="2" type="ORF">HFA01_04580</name>
</gene>
<name>A0A511WM23_9BACI</name>
<keyword evidence="1" id="KW-1133">Transmembrane helix</keyword>
<evidence type="ECO:0000313" key="2">
    <source>
        <dbReference type="EMBL" id="GEN52196.1"/>
    </source>
</evidence>
<comment type="caution">
    <text evidence="2">The sequence shown here is derived from an EMBL/GenBank/DDBJ whole genome shotgun (WGS) entry which is preliminary data.</text>
</comment>
<keyword evidence="3" id="KW-1185">Reference proteome</keyword>
<keyword evidence="1" id="KW-0472">Membrane</keyword>